<gene>
    <name evidence="3" type="primary">LOC139030418</name>
</gene>
<keyword evidence="2" id="KW-1185">Reference proteome</keyword>
<protein>
    <recommendedName>
        <fullName evidence="4">Basic proline-rich protein-like</fullName>
    </recommendedName>
</protein>
<evidence type="ECO:0000313" key="3">
    <source>
        <dbReference type="RefSeq" id="XP_070309129.1"/>
    </source>
</evidence>
<evidence type="ECO:0008006" key="4">
    <source>
        <dbReference type="Google" id="ProtNLM"/>
    </source>
</evidence>
<feature type="region of interest" description="Disordered" evidence="1">
    <location>
        <begin position="1"/>
        <end position="56"/>
    </location>
</feature>
<organism evidence="2 3">
    <name type="scientific">Odocoileus virginianus</name>
    <name type="common">White-tailed deer</name>
    <dbReference type="NCBI Taxonomy" id="9874"/>
    <lineage>
        <taxon>Eukaryota</taxon>
        <taxon>Metazoa</taxon>
        <taxon>Chordata</taxon>
        <taxon>Craniata</taxon>
        <taxon>Vertebrata</taxon>
        <taxon>Euteleostomi</taxon>
        <taxon>Mammalia</taxon>
        <taxon>Eutheria</taxon>
        <taxon>Laurasiatheria</taxon>
        <taxon>Artiodactyla</taxon>
        <taxon>Ruminantia</taxon>
        <taxon>Pecora</taxon>
        <taxon>Cervidae</taxon>
        <taxon>Odocoileinae</taxon>
        <taxon>Odocoileus</taxon>
    </lineage>
</organism>
<dbReference type="GeneID" id="139030418"/>
<dbReference type="Proteomes" id="UP001652640">
    <property type="component" value="Chromosome 22"/>
</dbReference>
<feature type="region of interest" description="Disordered" evidence="1">
    <location>
        <begin position="105"/>
        <end position="167"/>
    </location>
</feature>
<accession>A0ABM4H0M9</accession>
<evidence type="ECO:0000313" key="2">
    <source>
        <dbReference type="Proteomes" id="UP001652640"/>
    </source>
</evidence>
<feature type="region of interest" description="Disordered" evidence="1">
    <location>
        <begin position="285"/>
        <end position="358"/>
    </location>
</feature>
<sequence length="406" mass="43616">MEAERGRARSRRRRQRQHQQRRGETAPGSFHPLPFPPHPTPFSAAPRSPPMESELMTNSGPRMCACVCVCECVAAVAAQAGLFRPQAQRSQEGCRRRGPWPVEDAEVQAERRERPRSSATRGFGLGVLLPPGPLSRAARHDEDAGESAAGRALGAVRAAPTKGSSPAARRLRCVGAEVRFLAPLAGPPGELETVLRPRPRGDEARGRRGRSRRGSVPRSCRRGRPRCPRAGSRPAPLTRARRPTPASLPPPARLARPRRARSGRAAVAAAAVPAFARPARCPLPARIASSRRRRRRPRPRLPPPLSLPARVVANRRPPSCSGSRPDPRQPPAPAQPKRPIFAAARGGSPEGSMGGRHSKLATQAGRILAIVCGAAMSHLRAGRAKARHLSPLCGCTETAKFGLFST</sequence>
<feature type="compositionally biased region" description="Basic residues" evidence="1">
    <location>
        <begin position="289"/>
        <end position="299"/>
    </location>
</feature>
<reference evidence="2" key="1">
    <citation type="journal article" date="2022" name="J. Hered.">
        <title>A De Novo Chromosome-Level Genome Assembly of the White-Tailed Deer, Odocoileus Virginianus.</title>
        <authorList>
            <person name="London E.W."/>
            <person name="Roca A.L."/>
            <person name="Novakofski J.E."/>
            <person name="Mateus-Pinilla N.E."/>
        </authorList>
    </citation>
    <scope>NUCLEOTIDE SEQUENCE [LARGE SCALE GENOMIC DNA]</scope>
</reference>
<proteinExistence type="predicted"/>
<feature type="region of interest" description="Disordered" evidence="1">
    <location>
        <begin position="186"/>
        <end position="262"/>
    </location>
</feature>
<feature type="compositionally biased region" description="Basic residues" evidence="1">
    <location>
        <begin position="207"/>
        <end position="227"/>
    </location>
</feature>
<reference evidence="3" key="2">
    <citation type="submission" date="2025-08" db="UniProtKB">
        <authorList>
            <consortium name="RefSeq"/>
        </authorList>
    </citation>
    <scope>IDENTIFICATION</scope>
    <source>
        <tissue evidence="3">Tongue muscle</tissue>
    </source>
</reference>
<feature type="compositionally biased region" description="Basic residues" evidence="1">
    <location>
        <begin position="8"/>
        <end position="20"/>
    </location>
</feature>
<name>A0ABM4H0M9_ODOVR</name>
<feature type="compositionally biased region" description="Basic and acidic residues" evidence="1">
    <location>
        <begin position="193"/>
        <end position="206"/>
    </location>
</feature>
<dbReference type="RefSeq" id="XP_070309129.1">
    <property type="nucleotide sequence ID" value="XM_070453028.1"/>
</dbReference>
<evidence type="ECO:0000256" key="1">
    <source>
        <dbReference type="SAM" id="MobiDB-lite"/>
    </source>
</evidence>
<feature type="compositionally biased region" description="Low complexity" evidence="1">
    <location>
        <begin position="228"/>
        <end position="238"/>
    </location>
</feature>
<feature type="compositionally biased region" description="Low complexity" evidence="1">
    <location>
        <begin position="148"/>
        <end position="159"/>
    </location>
</feature>